<proteinExistence type="inferred from homology"/>
<evidence type="ECO:0000313" key="13">
    <source>
        <dbReference type="Proteomes" id="UP001497444"/>
    </source>
</evidence>
<evidence type="ECO:0000259" key="10">
    <source>
        <dbReference type="Pfam" id="PF16187"/>
    </source>
</evidence>
<dbReference type="PROSITE" id="PS00143">
    <property type="entry name" value="INSULINASE"/>
    <property type="match status" value="1"/>
</dbReference>
<dbReference type="InterPro" id="IPR007863">
    <property type="entry name" value="Peptidase_M16_C"/>
</dbReference>
<keyword evidence="3" id="KW-0479">Metal-binding</keyword>
<evidence type="ECO:0008006" key="14">
    <source>
        <dbReference type="Google" id="ProtNLM"/>
    </source>
</evidence>
<evidence type="ECO:0000259" key="9">
    <source>
        <dbReference type="Pfam" id="PF05193"/>
    </source>
</evidence>
<dbReference type="Pfam" id="PF00675">
    <property type="entry name" value="Peptidase_M16"/>
    <property type="match status" value="1"/>
</dbReference>
<gene>
    <name evidence="12" type="ORF">CSSPJE1EN1_LOCUS18640</name>
</gene>
<dbReference type="PANTHER" id="PTHR43690:SF18">
    <property type="entry name" value="INSULIN-DEGRADING ENZYME-RELATED"/>
    <property type="match status" value="1"/>
</dbReference>
<dbReference type="InterPro" id="IPR011765">
    <property type="entry name" value="Pept_M16_N"/>
</dbReference>
<keyword evidence="5" id="KW-0862">Zinc</keyword>
<evidence type="ECO:0000256" key="4">
    <source>
        <dbReference type="ARBA" id="ARBA00022801"/>
    </source>
</evidence>
<dbReference type="Proteomes" id="UP001497444">
    <property type="component" value="Chromosome 5"/>
</dbReference>
<dbReference type="InterPro" id="IPR054734">
    <property type="entry name" value="PqqF-like_C_4"/>
</dbReference>
<organism evidence="12 13">
    <name type="scientific">Sphagnum jensenii</name>
    <dbReference type="NCBI Taxonomy" id="128206"/>
    <lineage>
        <taxon>Eukaryota</taxon>
        <taxon>Viridiplantae</taxon>
        <taxon>Streptophyta</taxon>
        <taxon>Embryophyta</taxon>
        <taxon>Bryophyta</taxon>
        <taxon>Sphagnophytina</taxon>
        <taxon>Sphagnopsida</taxon>
        <taxon>Sphagnales</taxon>
        <taxon>Sphagnaceae</taxon>
        <taxon>Sphagnum</taxon>
    </lineage>
</organism>
<dbReference type="PANTHER" id="PTHR43690">
    <property type="entry name" value="NARDILYSIN"/>
    <property type="match status" value="1"/>
</dbReference>
<reference evidence="12" key="1">
    <citation type="submission" date="2024-02" db="EMBL/GenBank/DDBJ databases">
        <authorList>
            <consortium name="ELIXIR-Norway"/>
            <consortium name="Elixir Norway"/>
        </authorList>
    </citation>
    <scope>NUCLEOTIDE SEQUENCE</scope>
</reference>
<dbReference type="InterPro" id="IPR050626">
    <property type="entry name" value="Peptidase_M16"/>
</dbReference>
<feature type="domain" description="Coenzyme PQQ synthesis protein F-like C-terminal lobe" evidence="11">
    <location>
        <begin position="782"/>
        <end position="876"/>
    </location>
</feature>
<dbReference type="InterPro" id="IPR032632">
    <property type="entry name" value="Peptidase_M16_M"/>
</dbReference>
<dbReference type="Pfam" id="PF16187">
    <property type="entry name" value="Peptidase_M16_M"/>
    <property type="match status" value="1"/>
</dbReference>
<evidence type="ECO:0000313" key="12">
    <source>
        <dbReference type="EMBL" id="CAK9273162.1"/>
    </source>
</evidence>
<evidence type="ECO:0000256" key="7">
    <source>
        <dbReference type="RuleBase" id="RU004447"/>
    </source>
</evidence>
<protein>
    <recommendedName>
        <fullName evidence="14">Insulin-degrading enzyme-like 1, peroxisomal</fullName>
    </recommendedName>
</protein>
<dbReference type="InterPro" id="IPR001431">
    <property type="entry name" value="Pept_M16_Zn_BS"/>
</dbReference>
<keyword evidence="6" id="KW-0482">Metalloprotease</keyword>
<feature type="domain" description="Peptidase M16 N-terminal" evidence="8">
    <location>
        <begin position="39"/>
        <end position="172"/>
    </location>
</feature>
<dbReference type="Pfam" id="PF05193">
    <property type="entry name" value="Peptidase_M16_C"/>
    <property type="match status" value="1"/>
</dbReference>
<evidence type="ECO:0000259" key="11">
    <source>
        <dbReference type="Pfam" id="PF22456"/>
    </source>
</evidence>
<comment type="similarity">
    <text evidence="1 7">Belongs to the peptidase M16 family.</text>
</comment>
<evidence type="ECO:0000256" key="1">
    <source>
        <dbReference type="ARBA" id="ARBA00007261"/>
    </source>
</evidence>
<evidence type="ECO:0000256" key="6">
    <source>
        <dbReference type="ARBA" id="ARBA00023049"/>
    </source>
</evidence>
<evidence type="ECO:0000259" key="8">
    <source>
        <dbReference type="Pfam" id="PF00675"/>
    </source>
</evidence>
<accession>A0ABP0X6E1</accession>
<sequence length="1027" mass="117862">MGESVEEEEEEEEESVEILKPRTDKREYRRVVLPNDLQVLIISDPDTDKAAAAMAVNVGSFNDPVGLEGLAHFLEHMLFYSSEKYPEEDSYSKYLTEHGGHSNAFTAAEHTNFHFDVSADYLDEALTRFAQFFICPLLSADATSREINAVDSENSKNLTMDIWRMNQLTRMVSSKDHPFHKFGTGSLETLDVGPKARGVDTRDELVKFYKANYSSNLMRLVVYGRGTVDELEKIVEENFSAIKNTGREAEKFSGQPCLPEHLQIIVKAVPVREGHNLEIMFPISPEIQKYKAAPSRYLGHLIGHEADGSLFAHLKKLGWANSLSAGEIDSSLDFGFFMIAIELTDIGQEHMEEVVSLTFQYIRILQQQGVVEWMFEEVRAVCEMKFHFQDKRPPISYVTDLAGNMLLYPPEDWLSASLLPRYFDAEAITALIQQLTPEVVRIFWYSKQFEGKTSEKEPWYGTDYIIERIDKKLLEDWTTAFIDGNLCLPSQNLFIPTDFSIRDPAPKVKHPFILRKTRLSRLWYKPDTKFHTPKACIQIQFNCPESNYSPEATVLTSIFTRLLVDYLNEYAYYAQVAGLNYSIVTTMTGFQVAVSGYHHKLIVLVQKIIDKVVNFEVEEERFSVIKEKVMKDYLNVRFQQPYQQVMYNCSLLLEHKRWHTNDFVEVLPTLEACDLTAFFPQILSRIFIECYIAGNLTSNEAEGLVQHIEMSLSDGPKVKAKPPFLSQHTEQRIVKLEDGADWYYSITGTNLQDENSALQTYFQVGQDNTNTNILLELFVLAAKQDVFHQLRTVEQLGYVVFLMSKNDYGVRGTHFIIQSTLKDPGFLDERVEAFLEQFEQELQKMTEEDFKKNVDTLIEIKLEKHKNLWEESRFFWGEIEDGTLKFDRAQVEIAKLKLVKKQELLDFFTTYIQQNAPMRRKLSIQVYGNQHLAEYKVTTKTETTKGNVKIGETGDTLEGLVVSEGLNHKQTEKDIGGGDATCKLAVENENMPRTKAIRIVNPYNFKRSQQIYGSLRGGQHEAYAEAV</sequence>
<feature type="domain" description="Peptidase M16 C-terminal" evidence="9">
    <location>
        <begin position="201"/>
        <end position="380"/>
    </location>
</feature>
<feature type="domain" description="Peptidase M16 middle/third" evidence="10">
    <location>
        <begin position="386"/>
        <end position="665"/>
    </location>
</feature>
<dbReference type="Gene3D" id="3.30.830.10">
    <property type="entry name" value="Metalloenzyme, LuxS/M16 peptidase-like"/>
    <property type="match status" value="4"/>
</dbReference>
<name>A0ABP0X6E1_9BRYO</name>
<evidence type="ECO:0000256" key="5">
    <source>
        <dbReference type="ARBA" id="ARBA00022833"/>
    </source>
</evidence>
<dbReference type="InterPro" id="IPR011249">
    <property type="entry name" value="Metalloenz_LuxS/M16"/>
</dbReference>
<keyword evidence="13" id="KW-1185">Reference proteome</keyword>
<keyword evidence="2" id="KW-0645">Protease</keyword>
<dbReference type="EMBL" id="OZ020100">
    <property type="protein sequence ID" value="CAK9273162.1"/>
    <property type="molecule type" value="Genomic_DNA"/>
</dbReference>
<dbReference type="Pfam" id="PF22456">
    <property type="entry name" value="PqqF-like_C_4"/>
    <property type="match status" value="1"/>
</dbReference>
<dbReference type="SUPFAM" id="SSF63411">
    <property type="entry name" value="LuxS/MPP-like metallohydrolase"/>
    <property type="match status" value="4"/>
</dbReference>
<keyword evidence="4" id="KW-0378">Hydrolase</keyword>
<evidence type="ECO:0000256" key="2">
    <source>
        <dbReference type="ARBA" id="ARBA00022670"/>
    </source>
</evidence>
<evidence type="ECO:0000256" key="3">
    <source>
        <dbReference type="ARBA" id="ARBA00022723"/>
    </source>
</evidence>